<dbReference type="InterPro" id="IPR032360">
    <property type="entry name" value="DUF4869"/>
</dbReference>
<reference evidence="1 2" key="1">
    <citation type="submission" date="2018-09" db="EMBL/GenBank/DDBJ databases">
        <title>Genome sequencing of Lachnoanaerobaculum umeaense DSM 23576.</title>
        <authorList>
            <person name="Kook J.-K."/>
            <person name="Park S.-N."/>
            <person name="Lim Y.K."/>
        </authorList>
    </citation>
    <scope>NUCLEOTIDE SEQUENCE [LARGE SCALE GENOMIC DNA]</scope>
    <source>
        <strain evidence="2">DSM 23576 \ CCUG 58757</strain>
    </source>
</reference>
<sequence>MLRVWFGDRDNVIYNTSVYFRNRYKDSWITDEFAKAAIKDIDRSEVLDANTIQSPVLGQIPPDKLSGGVKALILMKNEPGKTFNASNCGDNCSKWILKLGKEQDFTIALYHIMDFGKEDFEIRILNDRKLIVHNMREFLDAADKYLKENMQ</sequence>
<gene>
    <name evidence="1" type="ORF">D4A81_04145</name>
</gene>
<protein>
    <submittedName>
        <fullName evidence="1">DUF4869 domain-containing protein</fullName>
    </submittedName>
</protein>
<keyword evidence="2" id="KW-1185">Reference proteome</keyword>
<evidence type="ECO:0000313" key="2">
    <source>
        <dbReference type="Proteomes" id="UP000265562"/>
    </source>
</evidence>
<name>A0A385Q0M4_9FIRM</name>
<proteinExistence type="predicted"/>
<accession>A0A385Q0M4</accession>
<dbReference type="OrthoDB" id="3183892at2"/>
<dbReference type="RefSeq" id="WP_111525607.1">
    <property type="nucleotide sequence ID" value="NZ_CP032364.1"/>
</dbReference>
<organism evidence="1 2">
    <name type="scientific">Lachnoanaerobaculum umeaense</name>
    <dbReference type="NCBI Taxonomy" id="617123"/>
    <lineage>
        <taxon>Bacteria</taxon>
        <taxon>Bacillati</taxon>
        <taxon>Bacillota</taxon>
        <taxon>Clostridia</taxon>
        <taxon>Lachnospirales</taxon>
        <taxon>Lachnospiraceae</taxon>
        <taxon>Lachnoanaerobaculum</taxon>
    </lineage>
</organism>
<dbReference type="KEGG" id="lua:D4A81_04145"/>
<evidence type="ECO:0000313" key="1">
    <source>
        <dbReference type="EMBL" id="AYA99194.1"/>
    </source>
</evidence>
<dbReference type="Pfam" id="PF16163">
    <property type="entry name" value="DUF4869"/>
    <property type="match status" value="1"/>
</dbReference>
<dbReference type="EMBL" id="CP032364">
    <property type="protein sequence ID" value="AYA99194.1"/>
    <property type="molecule type" value="Genomic_DNA"/>
</dbReference>
<dbReference type="Proteomes" id="UP000265562">
    <property type="component" value="Chromosome"/>
</dbReference>
<dbReference type="AlphaFoldDB" id="A0A385Q0M4"/>